<feature type="transmembrane region" description="Helical" evidence="1">
    <location>
        <begin position="34"/>
        <end position="53"/>
    </location>
</feature>
<evidence type="ECO:0000256" key="1">
    <source>
        <dbReference type="SAM" id="Phobius"/>
    </source>
</evidence>
<keyword evidence="3" id="KW-1185">Reference proteome</keyword>
<name>A0A5N6BN59_9ACTN</name>
<feature type="transmembrane region" description="Helical" evidence="1">
    <location>
        <begin position="160"/>
        <end position="179"/>
    </location>
</feature>
<comment type="caution">
    <text evidence="2">The sequence shown here is derived from an EMBL/GenBank/DDBJ whole genome shotgun (WGS) entry which is preliminary data.</text>
</comment>
<sequence length="209" mass="21559">MSVHITPSNVNPQEPAAAAASAPAVAAPPWTRTAGVLLAAGAAAWAAGTVVVGDDIQKGIQTLDTVTGMLFVAGVFGFVALVLATRATGARWGRIIPAGLLVSLPGAFLLNALSFGYATHDDFPLSLMILDACWPLSMLGMLVLGIAVAVTGRYRGALRWLPLLAGLWFPVTMVAQIFAGSTASVWVSAAWLLATHAHIGVRLALRPAV</sequence>
<reference evidence="2 3" key="1">
    <citation type="submission" date="2019-10" db="EMBL/GenBank/DDBJ databases">
        <title>Nonomuraea sp. nov., isolated from Phyllanthus amarus.</title>
        <authorList>
            <person name="Klykleung N."/>
            <person name="Tanasupawat S."/>
        </authorList>
    </citation>
    <scope>NUCLEOTIDE SEQUENCE [LARGE SCALE GENOMIC DNA]</scope>
    <source>
        <strain evidence="2 3">CR1-09</strain>
    </source>
</reference>
<organism evidence="2 3">
    <name type="scientific">Microbispora catharanthi</name>
    <dbReference type="NCBI Taxonomy" id="1712871"/>
    <lineage>
        <taxon>Bacteria</taxon>
        <taxon>Bacillati</taxon>
        <taxon>Actinomycetota</taxon>
        <taxon>Actinomycetes</taxon>
        <taxon>Streptosporangiales</taxon>
        <taxon>Streptosporangiaceae</taxon>
        <taxon>Microbispora</taxon>
    </lineage>
</organism>
<evidence type="ECO:0008006" key="4">
    <source>
        <dbReference type="Google" id="ProtNLM"/>
    </source>
</evidence>
<keyword evidence="1" id="KW-0472">Membrane</keyword>
<dbReference type="RefSeq" id="WP_139577489.1">
    <property type="nucleotide sequence ID" value="NZ_VDMA02000015.1"/>
</dbReference>
<feature type="transmembrane region" description="Helical" evidence="1">
    <location>
        <begin position="123"/>
        <end position="148"/>
    </location>
</feature>
<evidence type="ECO:0000313" key="2">
    <source>
        <dbReference type="EMBL" id="KAB8181932.1"/>
    </source>
</evidence>
<protein>
    <recommendedName>
        <fullName evidence="4">DUF998 domain-containing protein</fullName>
    </recommendedName>
</protein>
<feature type="transmembrane region" description="Helical" evidence="1">
    <location>
        <begin position="185"/>
        <end position="205"/>
    </location>
</feature>
<accession>A0A5N6BN59</accession>
<dbReference type="AlphaFoldDB" id="A0A5N6BN59"/>
<keyword evidence="1" id="KW-0812">Transmembrane</keyword>
<dbReference type="Proteomes" id="UP000313066">
    <property type="component" value="Unassembled WGS sequence"/>
</dbReference>
<dbReference type="EMBL" id="VDMA02000015">
    <property type="protein sequence ID" value="KAB8181932.1"/>
    <property type="molecule type" value="Genomic_DNA"/>
</dbReference>
<feature type="transmembrane region" description="Helical" evidence="1">
    <location>
        <begin position="95"/>
        <end position="117"/>
    </location>
</feature>
<proteinExistence type="predicted"/>
<gene>
    <name evidence="2" type="ORF">FH610_026240</name>
</gene>
<evidence type="ECO:0000313" key="3">
    <source>
        <dbReference type="Proteomes" id="UP000313066"/>
    </source>
</evidence>
<keyword evidence="1" id="KW-1133">Transmembrane helix</keyword>
<feature type="transmembrane region" description="Helical" evidence="1">
    <location>
        <begin position="65"/>
        <end position="83"/>
    </location>
</feature>